<name>A0A0G0D7M1_9BACT</name>
<evidence type="ECO:0000313" key="2">
    <source>
        <dbReference type="EMBL" id="KKP59245.1"/>
    </source>
</evidence>
<accession>A0A0G0D7M1</accession>
<comment type="caution">
    <text evidence="2">The sequence shown here is derived from an EMBL/GenBank/DDBJ whole genome shotgun (WGS) entry which is preliminary data.</text>
</comment>
<evidence type="ECO:0000256" key="1">
    <source>
        <dbReference type="SAM" id="Phobius"/>
    </source>
</evidence>
<reference evidence="2 3" key="1">
    <citation type="journal article" date="2015" name="Nature">
        <title>rRNA introns, odd ribosomes, and small enigmatic genomes across a large radiation of phyla.</title>
        <authorList>
            <person name="Brown C.T."/>
            <person name="Hug L.A."/>
            <person name="Thomas B.C."/>
            <person name="Sharon I."/>
            <person name="Castelle C.J."/>
            <person name="Singh A."/>
            <person name="Wilkins M.J."/>
            <person name="Williams K.H."/>
            <person name="Banfield J.F."/>
        </authorList>
    </citation>
    <scope>NUCLEOTIDE SEQUENCE [LARGE SCALE GENOMIC DNA]</scope>
</reference>
<keyword evidence="1" id="KW-1133">Transmembrane helix</keyword>
<gene>
    <name evidence="2" type="ORF">UR52_C0009G0013</name>
</gene>
<keyword evidence="1" id="KW-0472">Membrane</keyword>
<protein>
    <submittedName>
        <fullName evidence="2">Uncharacterized protein</fullName>
    </submittedName>
</protein>
<dbReference type="STRING" id="1618434.UR52_C0009G0013"/>
<feature type="transmembrane region" description="Helical" evidence="1">
    <location>
        <begin position="49"/>
        <end position="69"/>
    </location>
</feature>
<proteinExistence type="predicted"/>
<keyword evidence="1" id="KW-0812">Transmembrane</keyword>
<evidence type="ECO:0000313" key="3">
    <source>
        <dbReference type="Proteomes" id="UP000034176"/>
    </source>
</evidence>
<feature type="transmembrane region" description="Helical" evidence="1">
    <location>
        <begin position="20"/>
        <end position="37"/>
    </location>
</feature>
<dbReference type="AlphaFoldDB" id="A0A0G0D7M1"/>
<dbReference type="EMBL" id="LBPN01000009">
    <property type="protein sequence ID" value="KKP59245.1"/>
    <property type="molecule type" value="Genomic_DNA"/>
</dbReference>
<dbReference type="Proteomes" id="UP000034176">
    <property type="component" value="Unassembled WGS sequence"/>
</dbReference>
<organism evidence="2 3">
    <name type="scientific">Candidatus Gottesmanbacteria bacterium GW2011_GWA1_34_13</name>
    <dbReference type="NCBI Taxonomy" id="1618434"/>
    <lineage>
        <taxon>Bacteria</taxon>
        <taxon>Candidatus Gottesmaniibacteriota</taxon>
    </lineage>
</organism>
<sequence length="78" mass="8490">MKLGSEYFLSDKFSHQSSVLLLKFVSVMALGGAWGYYLETMNNPEASVLGASIGGAVGGIIFLINRFAVISKQIKNFR</sequence>